<dbReference type="EMBL" id="ACHF01000067">
    <property type="protein sequence ID" value="EEI62822.1"/>
    <property type="molecule type" value="Genomic_DNA"/>
</dbReference>
<dbReference type="Proteomes" id="UP000006237">
    <property type="component" value="Unassembled WGS sequence"/>
</dbReference>
<accession>A0ABM9XNW5</accession>
<organism evidence="1 2">
    <name type="scientific">Corynebacterium glucuronolyticum ATCC 51866</name>
    <dbReference type="NCBI Taxonomy" id="548478"/>
    <lineage>
        <taxon>Bacteria</taxon>
        <taxon>Bacillati</taxon>
        <taxon>Actinomycetota</taxon>
        <taxon>Actinomycetes</taxon>
        <taxon>Mycobacteriales</taxon>
        <taxon>Corynebacteriaceae</taxon>
        <taxon>Corynebacterium</taxon>
    </lineage>
</organism>
<evidence type="ECO:0000313" key="1">
    <source>
        <dbReference type="EMBL" id="EEI62822.1"/>
    </source>
</evidence>
<sequence>MLLFSPIFSAKTRAVDHPCCIVEETTYEHAKFRTKYTKWSALHFC</sequence>
<evidence type="ECO:0000313" key="2">
    <source>
        <dbReference type="Proteomes" id="UP000006237"/>
    </source>
</evidence>
<proteinExistence type="predicted"/>
<gene>
    <name evidence="1" type="ORF">HMPREF0293_1971</name>
</gene>
<name>A0ABM9XNW5_9CORY</name>
<reference evidence="1 2" key="1">
    <citation type="submission" date="2009-01" db="EMBL/GenBank/DDBJ databases">
        <authorList>
            <person name="Qin X."/>
            <person name="Bachman B."/>
            <person name="Battles P."/>
            <person name="Bell A."/>
            <person name="Bess C."/>
            <person name="Bickham C."/>
            <person name="Chaboub L."/>
            <person name="Chen D."/>
            <person name="Coyle M."/>
            <person name="Deiros D.R."/>
            <person name="Dinh H."/>
            <person name="Forbes L."/>
            <person name="Fowler G."/>
            <person name="Francisco L."/>
            <person name="Fu Q."/>
            <person name="Gubbala S."/>
            <person name="Hale W."/>
            <person name="Han Y."/>
            <person name="Hemphill L."/>
            <person name="Highlander S.K."/>
            <person name="Hirani K."/>
            <person name="Hogues M."/>
            <person name="Jackson L."/>
            <person name="Jakkamsetti A."/>
            <person name="Javaid M."/>
            <person name="Jiang H."/>
            <person name="Korchina V."/>
            <person name="Kovar C."/>
            <person name="Lara F."/>
            <person name="Lee S."/>
            <person name="Mata R."/>
            <person name="Mathew T."/>
            <person name="Moen C."/>
            <person name="Morales K."/>
            <person name="Munidasa M."/>
            <person name="Nazareth L."/>
            <person name="Ngo R."/>
            <person name="Nguyen L."/>
            <person name="Okwuonu G."/>
            <person name="Ongeri F."/>
            <person name="Patil S."/>
            <person name="Petrosino J."/>
            <person name="Pham C."/>
            <person name="Pham P."/>
            <person name="Pu L.-L."/>
            <person name="Puazo M."/>
            <person name="Raj R."/>
            <person name="Reid J."/>
            <person name="Rouhana J."/>
            <person name="Saada N."/>
            <person name="Shang Y."/>
            <person name="Simmons D."/>
            <person name="Thornton R."/>
            <person name="Warren J."/>
            <person name="Weissenberger G."/>
            <person name="Zhang J."/>
            <person name="Zhang L."/>
            <person name="Zhou C."/>
            <person name="Zhu D."/>
            <person name="Muzny D."/>
            <person name="Worley K."/>
            <person name="Gibbs R."/>
        </authorList>
    </citation>
    <scope>NUCLEOTIDE SEQUENCE [LARGE SCALE GENOMIC DNA]</scope>
    <source>
        <strain evidence="1 2">ATCC 51866</strain>
    </source>
</reference>
<comment type="caution">
    <text evidence="1">The sequence shown here is derived from an EMBL/GenBank/DDBJ whole genome shotgun (WGS) entry which is preliminary data.</text>
</comment>
<keyword evidence="2" id="KW-1185">Reference proteome</keyword>
<protein>
    <submittedName>
        <fullName evidence="1">Uncharacterized protein</fullName>
    </submittedName>
</protein>